<gene>
    <name evidence="6" type="ORF">Cri9333_0033</name>
</gene>
<dbReference type="Pfam" id="PF14559">
    <property type="entry name" value="TPR_19"/>
    <property type="match status" value="1"/>
</dbReference>
<dbReference type="InterPro" id="IPR011990">
    <property type="entry name" value="TPR-like_helical_dom_sf"/>
</dbReference>
<dbReference type="SUPFAM" id="SSF53335">
    <property type="entry name" value="S-adenosyl-L-methionine-dependent methyltransferases"/>
    <property type="match status" value="1"/>
</dbReference>
<dbReference type="InterPro" id="IPR050903">
    <property type="entry name" value="Bact_Chemotaxis_MeTrfase"/>
</dbReference>
<feature type="repeat" description="TPR" evidence="4">
    <location>
        <begin position="409"/>
        <end position="442"/>
    </location>
</feature>
<proteinExistence type="predicted"/>
<dbReference type="GO" id="GO:0008983">
    <property type="term" value="F:protein-glutamate O-methyltransferase activity"/>
    <property type="evidence" value="ECO:0007669"/>
    <property type="project" value="UniProtKB-EC"/>
</dbReference>
<dbReference type="InterPro" id="IPR019734">
    <property type="entry name" value="TPR_rpt"/>
</dbReference>
<evidence type="ECO:0000259" key="5">
    <source>
        <dbReference type="PROSITE" id="PS50123"/>
    </source>
</evidence>
<evidence type="ECO:0000256" key="4">
    <source>
        <dbReference type="PROSITE-ProRule" id="PRU00339"/>
    </source>
</evidence>
<dbReference type="SMART" id="SM00028">
    <property type="entry name" value="TPR"/>
    <property type="match status" value="4"/>
</dbReference>
<reference evidence="6 7" key="1">
    <citation type="submission" date="2012-06" db="EMBL/GenBank/DDBJ databases">
        <title>Finished chromosome of genome of Crinalium epipsammum PCC 9333.</title>
        <authorList>
            <consortium name="US DOE Joint Genome Institute"/>
            <person name="Gugger M."/>
            <person name="Coursin T."/>
            <person name="Rippka R."/>
            <person name="Tandeau De Marsac N."/>
            <person name="Huntemann M."/>
            <person name="Wei C.-L."/>
            <person name="Han J."/>
            <person name="Detter J.C."/>
            <person name="Han C."/>
            <person name="Tapia R."/>
            <person name="Davenport K."/>
            <person name="Daligault H."/>
            <person name="Erkkila T."/>
            <person name="Gu W."/>
            <person name="Munk A.C.C."/>
            <person name="Teshima H."/>
            <person name="Xu Y."/>
            <person name="Chain P."/>
            <person name="Chen A."/>
            <person name="Krypides N."/>
            <person name="Mavromatis K."/>
            <person name="Markowitz V."/>
            <person name="Szeto E."/>
            <person name="Ivanova N."/>
            <person name="Mikhailova N."/>
            <person name="Ovchinnikova G."/>
            <person name="Pagani I."/>
            <person name="Pati A."/>
            <person name="Goodwin L."/>
            <person name="Peters L."/>
            <person name="Pitluck S."/>
            <person name="Woyke T."/>
            <person name="Kerfeld C."/>
        </authorList>
    </citation>
    <scope>NUCLEOTIDE SEQUENCE [LARGE SCALE GENOMIC DNA]</scope>
    <source>
        <strain evidence="6 7">PCC 9333</strain>
    </source>
</reference>
<dbReference type="STRING" id="1173022.Cri9333_0033"/>
<dbReference type="PATRIC" id="fig|1173022.3.peg.35"/>
<dbReference type="Pfam" id="PF01739">
    <property type="entry name" value="CheR"/>
    <property type="match status" value="1"/>
</dbReference>
<dbReference type="Gene3D" id="3.40.50.150">
    <property type="entry name" value="Vaccinia Virus protein VP39"/>
    <property type="match status" value="1"/>
</dbReference>
<dbReference type="KEGG" id="cep:Cri9333_0033"/>
<sequence>MNDNLLQRFLQLLVTQAGWQIRQQDQISLGHKIEFRVKALKLLNAEAYYQLLNAENEQSYHEWRQLALLLTTTETYFFRDEGQFSLLRNKLIPELIEQKRKKQVLNGESKPTLRIWSAGCSTGEEPYSLAIMLTQLIPDWESWNLYLIGTDINLNALEKAKHGIFTSWSFRQVNPEVQKRYFSPWKGDWKLDVKIRSMVNFEYGNLVKNSYPNNNSIYDMDLIICRNVFVYFDSNSIGVVLNKFAKSLNLTGYLITGHAELYGQGLNLLKSQVFPESVVYQRRDHVVTSSQVKEVNRSNSDSFNNINSPQKLDLFANNDTKLGNNSLSQIKSDYNKYPTQKLQPNISNIPNINQPKVVDLQAGNNSDRTISQVTVDTIIEQVQVLVKNKNYLKAISELEEILAQYPNNFNIYYLLAKVYADLGKYPQAKKYCEQALSVDSRNIMPHYILANIAEEQSNITEAKVILKRIIYLAPDSISAYLELASIYQQEGDITRCVKMRNVALDFLKKLPTNATVEPQGEITVAELINQLEELLNI</sequence>
<dbReference type="HOGENOM" id="CLU_025854_4_1_3"/>
<dbReference type="PRINTS" id="PR00996">
    <property type="entry name" value="CHERMTFRASE"/>
</dbReference>
<dbReference type="RefSeq" id="WP_015201180.1">
    <property type="nucleotide sequence ID" value="NC_019753.1"/>
</dbReference>
<dbReference type="InterPro" id="IPR000780">
    <property type="entry name" value="CheR_MeTrfase"/>
</dbReference>
<name>K9VT03_9CYAN</name>
<dbReference type="SUPFAM" id="SSF48452">
    <property type="entry name" value="TPR-like"/>
    <property type="match status" value="1"/>
</dbReference>
<keyword evidence="3" id="KW-0949">S-adenosyl-L-methionine</keyword>
<evidence type="ECO:0000313" key="6">
    <source>
        <dbReference type="EMBL" id="AFZ11036.1"/>
    </source>
</evidence>
<accession>K9VT03</accession>
<dbReference type="GO" id="GO:0032259">
    <property type="term" value="P:methylation"/>
    <property type="evidence" value="ECO:0007669"/>
    <property type="project" value="UniProtKB-KW"/>
</dbReference>
<dbReference type="eggNOG" id="COG1352">
    <property type="taxonomic scope" value="Bacteria"/>
</dbReference>
<keyword evidence="2 6" id="KW-0808">Transferase</keyword>
<evidence type="ECO:0000256" key="1">
    <source>
        <dbReference type="ARBA" id="ARBA00022603"/>
    </source>
</evidence>
<protein>
    <submittedName>
        <fullName evidence="6">MCP methyltransferase, CheR-type</fullName>
        <ecNumber evidence="6">2.1.1.80</ecNumber>
    </submittedName>
</protein>
<dbReference type="PANTHER" id="PTHR24422">
    <property type="entry name" value="CHEMOTAXIS PROTEIN METHYLTRANSFERASE"/>
    <property type="match status" value="1"/>
</dbReference>
<keyword evidence="4" id="KW-0802">TPR repeat</keyword>
<dbReference type="EMBL" id="CP003620">
    <property type="protein sequence ID" value="AFZ11036.1"/>
    <property type="molecule type" value="Genomic_DNA"/>
</dbReference>
<dbReference type="PROSITE" id="PS50005">
    <property type="entry name" value="TPR"/>
    <property type="match status" value="1"/>
</dbReference>
<dbReference type="EC" id="2.1.1.80" evidence="6"/>
<dbReference type="eggNOG" id="COG0457">
    <property type="taxonomic scope" value="Bacteria"/>
</dbReference>
<keyword evidence="1 6" id="KW-0489">Methyltransferase</keyword>
<evidence type="ECO:0000313" key="7">
    <source>
        <dbReference type="Proteomes" id="UP000010472"/>
    </source>
</evidence>
<dbReference type="PROSITE" id="PS50123">
    <property type="entry name" value="CHER"/>
    <property type="match status" value="1"/>
</dbReference>
<organism evidence="6 7">
    <name type="scientific">Crinalium epipsammum PCC 9333</name>
    <dbReference type="NCBI Taxonomy" id="1173022"/>
    <lineage>
        <taxon>Bacteria</taxon>
        <taxon>Bacillati</taxon>
        <taxon>Cyanobacteriota</taxon>
        <taxon>Cyanophyceae</taxon>
        <taxon>Gomontiellales</taxon>
        <taxon>Gomontiellaceae</taxon>
        <taxon>Crinalium</taxon>
    </lineage>
</organism>
<evidence type="ECO:0000256" key="2">
    <source>
        <dbReference type="ARBA" id="ARBA00022679"/>
    </source>
</evidence>
<feature type="domain" description="CheR-type methyltransferase" evidence="5">
    <location>
        <begin position="1"/>
        <end position="260"/>
    </location>
</feature>
<keyword evidence="7" id="KW-1185">Reference proteome</keyword>
<evidence type="ECO:0000256" key="3">
    <source>
        <dbReference type="ARBA" id="ARBA00022691"/>
    </source>
</evidence>
<dbReference type="OrthoDB" id="9799157at2"/>
<dbReference type="AlphaFoldDB" id="K9VT03"/>
<dbReference type="Proteomes" id="UP000010472">
    <property type="component" value="Chromosome"/>
</dbReference>
<dbReference type="InterPro" id="IPR029063">
    <property type="entry name" value="SAM-dependent_MTases_sf"/>
</dbReference>
<dbReference type="PANTHER" id="PTHR24422:SF19">
    <property type="entry name" value="CHEMOTAXIS PROTEIN METHYLTRANSFERASE"/>
    <property type="match status" value="1"/>
</dbReference>
<dbReference type="SUPFAM" id="SSF47757">
    <property type="entry name" value="Chemotaxis receptor methyltransferase CheR, N-terminal domain"/>
    <property type="match status" value="1"/>
</dbReference>
<dbReference type="InterPro" id="IPR022642">
    <property type="entry name" value="CheR_C"/>
</dbReference>
<dbReference type="Gene3D" id="1.25.40.10">
    <property type="entry name" value="Tetratricopeptide repeat domain"/>
    <property type="match status" value="1"/>
</dbReference>
<dbReference type="SMART" id="SM00138">
    <property type="entry name" value="MeTrc"/>
    <property type="match status" value="1"/>
</dbReference>